<dbReference type="CDD" id="cd14727">
    <property type="entry name" value="ChanN-like"/>
    <property type="match status" value="1"/>
</dbReference>
<dbReference type="AlphaFoldDB" id="A0AAU7E6R6"/>
<dbReference type="InterPro" id="IPR016773">
    <property type="entry name" value="Fe3_uptake_reg_CjrA_prd"/>
</dbReference>
<dbReference type="RefSeq" id="WP_134237688.1">
    <property type="nucleotide sequence ID" value="NZ_CP155620.1"/>
</dbReference>
<dbReference type="EMBL" id="CP155620">
    <property type="protein sequence ID" value="XBJ29615.1"/>
    <property type="molecule type" value="Genomic_DNA"/>
</dbReference>
<name>A0AAU7E6R6_9BACT</name>
<protein>
    <submittedName>
        <fullName evidence="2">ChaN family lipoprotein</fullName>
    </submittedName>
</protein>
<dbReference type="InterPro" id="IPR007314">
    <property type="entry name" value="Cofac_haem-bd_dom"/>
</dbReference>
<feature type="domain" description="Haem-binding uptake Tiki superfamily ChaN" evidence="1">
    <location>
        <begin position="48"/>
        <end position="243"/>
    </location>
</feature>
<dbReference type="PIRSF" id="PIRSF020419">
    <property type="entry name" value="Fe_uptake_reg_CjrA_prd"/>
    <property type="match status" value="1"/>
</dbReference>
<evidence type="ECO:0000259" key="1">
    <source>
        <dbReference type="Pfam" id="PF04187"/>
    </source>
</evidence>
<gene>
    <name evidence="2" type="ORF">AAH949_01935</name>
</gene>
<accession>A0AAU7E6R6</accession>
<dbReference type="PROSITE" id="PS51257">
    <property type="entry name" value="PROKAR_LIPOPROTEIN"/>
    <property type="match status" value="1"/>
</dbReference>
<evidence type="ECO:0000313" key="2">
    <source>
        <dbReference type="EMBL" id="XBJ29615.1"/>
    </source>
</evidence>
<dbReference type="Gene3D" id="1.10.8.760">
    <property type="entry name" value="Haem-binding uptake, Tiki superfamily, ChaN, domain 2"/>
    <property type="match status" value="1"/>
</dbReference>
<proteinExistence type="predicted"/>
<dbReference type="SUPFAM" id="SSF159501">
    <property type="entry name" value="EreA/ChaN-like"/>
    <property type="match status" value="1"/>
</dbReference>
<sequence length="279" mass="32247">MAKFLLAFSVLLFYACTGLNTQKPLKENENFYILSSANKTQISFDDFFNELLKNDIILLGERHDEPKHKASEIMIIQALNEYCSKHKISLDIAFEMFASANQTKLNKAKQNKNTITPSELQTELNWDKAWDYKAYQELINLTFYSDMNLLGANLSKEEIKQIYNGVVPLNGNLSTQIAVKEQIKNLISLTHELKDENMLTKLVEIQQFKDRRMADILVHNPNKIVLIAGKFHVSKKIGIPLHIKDFKSDKKVAVVIFNFDKNDLEYQDADYIFVYGERK</sequence>
<dbReference type="Pfam" id="PF04187">
    <property type="entry name" value="Cofac_haem_bdg"/>
    <property type="match status" value="1"/>
</dbReference>
<dbReference type="Gene3D" id="3.40.50.11550">
    <property type="match status" value="1"/>
</dbReference>
<organism evidence="2">
    <name type="scientific">Campylobacter sp. CCS1377</name>
    <dbReference type="NCBI Taxonomy" id="3158229"/>
    <lineage>
        <taxon>Bacteria</taxon>
        <taxon>Pseudomonadati</taxon>
        <taxon>Campylobacterota</taxon>
        <taxon>Epsilonproteobacteria</taxon>
        <taxon>Campylobacterales</taxon>
        <taxon>Campylobacteraceae</taxon>
        <taxon>Campylobacter</taxon>
    </lineage>
</organism>
<keyword evidence="2" id="KW-0449">Lipoprotein</keyword>
<reference evidence="2" key="1">
    <citation type="submission" date="2024-05" db="EMBL/GenBank/DDBJ databases">
        <title>Campylobacter coli isolated from environmental waters in Slovenia.</title>
        <authorList>
            <person name="Zautner A.E."/>
            <person name="Bunk B."/>
            <person name="Riedel T."/>
            <person name="Sproeer C."/>
        </authorList>
    </citation>
    <scope>NUCLEOTIDE SEQUENCE</scope>
    <source>
        <strain evidence="2">CCS1377</strain>
    </source>
</reference>